<evidence type="ECO:0000256" key="3">
    <source>
        <dbReference type="ARBA" id="ARBA00023204"/>
    </source>
</evidence>
<dbReference type="GO" id="GO:0007064">
    <property type="term" value="P:mitotic sister chromatid cohesion"/>
    <property type="evidence" value="ECO:0007669"/>
    <property type="project" value="InterPro"/>
</dbReference>
<dbReference type="InterPro" id="IPR039776">
    <property type="entry name" value="Pds5"/>
</dbReference>
<feature type="compositionally biased region" description="Polar residues" evidence="5">
    <location>
        <begin position="451"/>
        <end position="460"/>
    </location>
</feature>
<evidence type="ECO:0000256" key="4">
    <source>
        <dbReference type="ARBA" id="ARBA00023242"/>
    </source>
</evidence>
<comment type="subcellular location">
    <subcellularLocation>
        <location evidence="1">Nucleus</location>
    </subcellularLocation>
</comment>
<feature type="region of interest" description="Disordered" evidence="5">
    <location>
        <begin position="426"/>
        <end position="462"/>
    </location>
</feature>
<accession>A0AAD5BQ93</accession>
<dbReference type="Gene3D" id="2.30.30.140">
    <property type="match status" value="1"/>
</dbReference>
<evidence type="ECO:0000256" key="2">
    <source>
        <dbReference type="ARBA" id="ARBA00022763"/>
    </source>
</evidence>
<keyword evidence="3" id="KW-0234">DNA repair</keyword>
<dbReference type="PANTHER" id="PTHR12663:SF63">
    <property type="entry name" value="PHOSPHOLIPASE-LIKE PROTEIN-RELATED"/>
    <property type="match status" value="1"/>
</dbReference>
<dbReference type="InterPro" id="IPR007942">
    <property type="entry name" value="PLipase-like"/>
</dbReference>
<dbReference type="GO" id="GO:0000785">
    <property type="term" value="C:chromatin"/>
    <property type="evidence" value="ECO:0007669"/>
    <property type="project" value="TreeGrafter"/>
</dbReference>
<name>A0AAD5BQ93_AMBAR</name>
<dbReference type="GO" id="GO:0006281">
    <property type="term" value="P:DNA repair"/>
    <property type="evidence" value="ECO:0007669"/>
    <property type="project" value="UniProtKB-KW"/>
</dbReference>
<sequence length="642" mass="71773">MASKSSGSSVTKTMIQLQYAAKKLSLLPSSTTDLLHLLNIGAPPGSFSASSLVAWVGGVPIEIDHLAKQLEEILSKVQQSPSESINDALNTIIEGTFAKELVRHADVNVNISVACCICEIMRIMAPKNPYSGEQMKDLFEMVVITFEKLSSANGGCYANMTKVLKTFNSNKLWVMMLDLKLDGHGLIVRLFKQFLTIAWLRWVWGSEVGGGQGCRSVGLWWGLGMKVSVVFPDTNGNMHGVVWEFGSVVFHDPNEPGPERPWLEPESLLLEGSSFLSNMVFDIRAERISGDGTGRRPSSNSSAIVYEMEKIMTMIIDENEEFAPELLSLIVTTMKSDYRIAAHVCWQLGEKVLMNYAAHRIPNIPEMGQDMSIALYDYSKMVARVCDTTLENEITEAKETIPYTTHKIKLKCRETLKSCQDAIRHEKESNTLSGDPPKSFTKLKGKRKRNNSPGRKQVQSVEHGENLVGSRIKVWWPADRTYYPGVVSFFDFKKKRHKVLYDDGDAELLNLKRQRWKLLQYAPAVPGSLGHTLPETVHIHGYNVKQCVAPVLEAIINKHGDIAAKCVFKADSIKASLLELVCDIVRQLEPETDGVIDKMEEIENQVSSVEKANINVSWLRAHLEAINKTNDGKMDRLAGWVY</sequence>
<protein>
    <recommendedName>
        <fullName evidence="8">Phospholipase-like protein</fullName>
    </recommendedName>
</protein>
<keyword evidence="7" id="KW-1185">Reference proteome</keyword>
<proteinExistence type="predicted"/>
<dbReference type="PANTHER" id="PTHR12663">
    <property type="entry name" value="ANDROGEN INDUCED INHIBITOR OF PROLIFERATION AS3 / PDS5-RELATED"/>
    <property type="match status" value="1"/>
</dbReference>
<dbReference type="EMBL" id="JAMZMK010011630">
    <property type="protein sequence ID" value="KAI7726561.1"/>
    <property type="molecule type" value="Genomic_DNA"/>
</dbReference>
<evidence type="ECO:0000313" key="6">
    <source>
        <dbReference type="EMBL" id="KAI7726561.1"/>
    </source>
</evidence>
<comment type="caution">
    <text evidence="6">The sequence shown here is derived from an EMBL/GenBank/DDBJ whole genome shotgun (WGS) entry which is preliminary data.</text>
</comment>
<evidence type="ECO:0000256" key="5">
    <source>
        <dbReference type="SAM" id="MobiDB-lite"/>
    </source>
</evidence>
<reference evidence="6" key="1">
    <citation type="submission" date="2022-06" db="EMBL/GenBank/DDBJ databases">
        <title>Uncovering the hologenomic basis of an extraordinary plant invasion.</title>
        <authorList>
            <person name="Bieker V.C."/>
            <person name="Martin M.D."/>
            <person name="Gilbert T."/>
            <person name="Hodgins K."/>
            <person name="Battlay P."/>
            <person name="Petersen B."/>
            <person name="Wilson J."/>
        </authorList>
    </citation>
    <scope>NUCLEOTIDE SEQUENCE</scope>
    <source>
        <strain evidence="6">AA19_3_7</strain>
        <tissue evidence="6">Leaf</tissue>
    </source>
</reference>
<dbReference type="SUPFAM" id="SSF63748">
    <property type="entry name" value="Tudor/PWWP/MBT"/>
    <property type="match status" value="1"/>
</dbReference>
<dbReference type="GO" id="GO:0005634">
    <property type="term" value="C:nucleus"/>
    <property type="evidence" value="ECO:0007669"/>
    <property type="project" value="UniProtKB-SubCell"/>
</dbReference>
<keyword evidence="4" id="KW-0539">Nucleus</keyword>
<dbReference type="CDD" id="cd20404">
    <property type="entry name" value="Tudor_Agenet_AtEML-like"/>
    <property type="match status" value="1"/>
</dbReference>
<dbReference type="Pfam" id="PF20168">
    <property type="entry name" value="PDS5"/>
    <property type="match status" value="1"/>
</dbReference>
<dbReference type="AlphaFoldDB" id="A0AAD5BQ93"/>
<evidence type="ECO:0008006" key="8">
    <source>
        <dbReference type="Google" id="ProtNLM"/>
    </source>
</evidence>
<evidence type="ECO:0000313" key="7">
    <source>
        <dbReference type="Proteomes" id="UP001206925"/>
    </source>
</evidence>
<dbReference type="Proteomes" id="UP001206925">
    <property type="component" value="Unassembled WGS sequence"/>
</dbReference>
<organism evidence="6 7">
    <name type="scientific">Ambrosia artemisiifolia</name>
    <name type="common">Common ragweed</name>
    <dbReference type="NCBI Taxonomy" id="4212"/>
    <lineage>
        <taxon>Eukaryota</taxon>
        <taxon>Viridiplantae</taxon>
        <taxon>Streptophyta</taxon>
        <taxon>Embryophyta</taxon>
        <taxon>Tracheophyta</taxon>
        <taxon>Spermatophyta</taxon>
        <taxon>Magnoliopsida</taxon>
        <taxon>eudicotyledons</taxon>
        <taxon>Gunneridae</taxon>
        <taxon>Pentapetalae</taxon>
        <taxon>asterids</taxon>
        <taxon>campanulids</taxon>
        <taxon>Asterales</taxon>
        <taxon>Asteraceae</taxon>
        <taxon>Asteroideae</taxon>
        <taxon>Heliantheae alliance</taxon>
        <taxon>Heliantheae</taxon>
        <taxon>Ambrosia</taxon>
    </lineage>
</organism>
<gene>
    <name evidence="6" type="ORF">M8C21_015612</name>
</gene>
<dbReference type="Pfam" id="PF05278">
    <property type="entry name" value="PEARLI-4"/>
    <property type="match status" value="1"/>
</dbReference>
<keyword evidence="2" id="KW-0227">DNA damage</keyword>
<feature type="compositionally biased region" description="Basic residues" evidence="5">
    <location>
        <begin position="441"/>
        <end position="450"/>
    </location>
</feature>
<evidence type="ECO:0000256" key="1">
    <source>
        <dbReference type="ARBA" id="ARBA00004123"/>
    </source>
</evidence>